<dbReference type="Proteomes" id="UP001239111">
    <property type="component" value="Chromosome 3"/>
</dbReference>
<protein>
    <submittedName>
        <fullName evidence="1">Uncharacterized protein</fullName>
    </submittedName>
</protein>
<sequence>MANSTKTADHGTESDIAESWSQSDSEYVPTDCESEAECNNLELEITISQEIWNSIAPVEVRYGTRRRRYFLLQDPWTHIINSEIWNVARLPCGFIFKHCYRTKSTYLRFDGSCREPKCAAPIEGICKKDPGPGNSISITITTSSSSHSIPHDCKLQIKGKARDTMKKKLLHERAAAVIDNEGERLMVLEDVEPAIIPSSSTARKIREEAKKELDPDLGAGLLKFFLNQISKSNTIKDFGVSPFHLIWMSDDQIKLWNLYMENVEDPQIDIDASGKFVTPIKIFGYASSHTFLYAGTINFKGSIVCVVQMLSSKHDTLFLKRWLETALLLGAKISKTAVSDNSGALQNAMSLAYNNKSYKENLDHGYKNIKGLDTNILPCYIRMDVNHLIHAVGGWKCFKRSHPIVKDLYVKSVGYLTSTQQIEHFEKFLSSMIILSSSPCINGLVLANKNYIVRELTTYQSLLNSRSTSGSTTNSCAPDCGDVHMNNSPDRGEVLQRADELLPISANLETQQLSSPVTNKTLGDPHVHLGCCRQNDQATQLSHLLSTTYSKMLSWELNLAKQAPAWTGLMLPFYKTKQVGTSASIERHFCDLRNTHGFDVRTGPDVFYLQYTSRTSGKVKRVFASIRKELRKQCENPPSSEANLVSGEPVFRKRNRGIHVTPQPDLARIHELSAQKRRRTIRRKSVIVNACISESVVIDGKSYVLRDSSLFDSLFEVFFHGYTYHSTFQDFVNRVCGLTCNYFMQTLVDFYQKASLKQFESRRARIIKAVGITDGDVIHYPDHERDSITAMLIKILSNVCNTVQEFTCYQCSNRYESGSLSLVMAASPDYLTTICDDPVICVCPLCGHGLGSVKKLVGFIGACFSPNSSLMQSLRIELRRGKQTFILVGGVGKLKKSEPHNSFLRYNKGSWIDTARLIQLSEGIIDFFKRELDPTLYVEPYYSSVDDKGKRIKSNALGPSVNVVAFVKTLFDLAELAQPLPHKEEPAKKNVDARDIECSERLASHWPTISKQLIAIATDRIPKSKNRTVRRKKAVTSNGVPTNGQVDAPVDDAPVDDVPVDNASVDNASANNASVENADVDLAIYESQNDLIINNRVIENDNHRDGLGFLLLSCLIKLCYKSKLSESGDTWRPSEREYSQNPLLFV</sequence>
<evidence type="ECO:0000313" key="2">
    <source>
        <dbReference type="Proteomes" id="UP001239111"/>
    </source>
</evidence>
<accession>A0ACC2NMC4</accession>
<evidence type="ECO:0000313" key="1">
    <source>
        <dbReference type="EMBL" id="KAJ8672028.1"/>
    </source>
</evidence>
<proteinExistence type="predicted"/>
<comment type="caution">
    <text evidence="1">The sequence shown here is derived from an EMBL/GenBank/DDBJ whole genome shotgun (WGS) entry which is preliminary data.</text>
</comment>
<organism evidence="1 2">
    <name type="scientific">Eretmocerus hayati</name>
    <dbReference type="NCBI Taxonomy" id="131215"/>
    <lineage>
        <taxon>Eukaryota</taxon>
        <taxon>Metazoa</taxon>
        <taxon>Ecdysozoa</taxon>
        <taxon>Arthropoda</taxon>
        <taxon>Hexapoda</taxon>
        <taxon>Insecta</taxon>
        <taxon>Pterygota</taxon>
        <taxon>Neoptera</taxon>
        <taxon>Endopterygota</taxon>
        <taxon>Hymenoptera</taxon>
        <taxon>Apocrita</taxon>
        <taxon>Proctotrupomorpha</taxon>
        <taxon>Chalcidoidea</taxon>
        <taxon>Aphelinidae</taxon>
        <taxon>Aphelininae</taxon>
        <taxon>Eretmocerus</taxon>
    </lineage>
</organism>
<keyword evidence="2" id="KW-1185">Reference proteome</keyword>
<gene>
    <name evidence="1" type="ORF">QAD02_003287</name>
</gene>
<reference evidence="1" key="1">
    <citation type="submission" date="2023-04" db="EMBL/GenBank/DDBJ databases">
        <title>A chromosome-level genome assembly of the parasitoid wasp Eretmocerus hayati.</title>
        <authorList>
            <person name="Zhong Y."/>
            <person name="Liu S."/>
            <person name="Liu Y."/>
        </authorList>
    </citation>
    <scope>NUCLEOTIDE SEQUENCE</scope>
    <source>
        <strain evidence="1">ZJU_SS_LIU_2023</strain>
    </source>
</reference>
<name>A0ACC2NMC4_9HYME</name>
<dbReference type="EMBL" id="CM056743">
    <property type="protein sequence ID" value="KAJ8672028.1"/>
    <property type="molecule type" value="Genomic_DNA"/>
</dbReference>